<dbReference type="PANTHER" id="PTHR12788:SF10">
    <property type="entry name" value="PROTEIN-TYROSINE SULFOTRANSFERASE"/>
    <property type="match status" value="1"/>
</dbReference>
<dbReference type="Gene3D" id="1.25.40.10">
    <property type="entry name" value="Tetratricopeptide repeat domain"/>
    <property type="match status" value="1"/>
</dbReference>
<gene>
    <name evidence="2" type="ORF">GU927_008625</name>
</gene>
<proteinExistence type="predicted"/>
<dbReference type="InterPro" id="IPR011990">
    <property type="entry name" value="TPR-like_helical_dom_sf"/>
</dbReference>
<dbReference type="SUPFAM" id="SSF52540">
    <property type="entry name" value="P-loop containing nucleoside triphosphate hydrolases"/>
    <property type="match status" value="1"/>
</dbReference>
<dbReference type="EMBL" id="JAAATX020000005">
    <property type="protein sequence ID" value="MBU9697913.1"/>
    <property type="molecule type" value="Genomic_DNA"/>
</dbReference>
<evidence type="ECO:0000256" key="1">
    <source>
        <dbReference type="ARBA" id="ARBA00022679"/>
    </source>
</evidence>
<keyword evidence="3" id="KW-1185">Reference proteome</keyword>
<dbReference type="RefSeq" id="WP_161762008.1">
    <property type="nucleotide sequence ID" value="NZ_JAAATX020000005.1"/>
</dbReference>
<sequence length="461" mass="52271">MSEIKQLLDNRFDDATEAADDGKFAEAVSICNEIVRLDRTHNEAWKLRTEMLIAIGRRDLAFENAREATKLFPKIRAHRLMQARIHVLERRWDKAAATYRAVLRDHPLHMNAIRELMDFEQITPEDDICKRLNAGQDNPDLNVYDRASTQFLQGQIYMNAGRDEEAFAFFEEGNRQMRAVHEGVRLEYSFSRCLPEFDAAFQRRHQQPERPADCPLFVIAGLPRSGKSLLERLLSSQPDLVAGGETAKIYKIFLDVDRSRGADVAMEKLLSRKVSPIRRYFEAVLANGPKPKARRVIDTTPGNLEQLAFLGPLHPDVPIVFVQREPRDFAAALYFKQFNKAHRYTYDLEVAARAIARTEHLAKRWRETMPNPTITVSYEELVADPVGVAARILGHFSMPVDRAALEAAAFGDGRQLNLTPGRSLDGVGMISSDLVGFSRRFAGRLASTMSAYLTEQQRLTA</sequence>
<protein>
    <submittedName>
        <fullName evidence="2">Sulfotransferase</fullName>
    </submittedName>
</protein>
<dbReference type="SUPFAM" id="SSF48452">
    <property type="entry name" value="TPR-like"/>
    <property type="match status" value="1"/>
</dbReference>
<name>A0ABS6J2D2_9RHOB</name>
<reference evidence="2 3" key="1">
    <citation type="submission" date="2021-06" db="EMBL/GenBank/DDBJ databases">
        <title>Rhodobacteraceae bacterium strain HSP-20.</title>
        <authorList>
            <person name="Chen W.-M."/>
        </authorList>
    </citation>
    <scope>NUCLEOTIDE SEQUENCE [LARGE SCALE GENOMIC DNA]</scope>
    <source>
        <strain evidence="2 3">HSP-20</strain>
    </source>
</reference>
<accession>A0ABS6J2D2</accession>
<dbReference type="Proteomes" id="UP000731907">
    <property type="component" value="Unassembled WGS sequence"/>
</dbReference>
<keyword evidence="1" id="KW-0808">Transferase</keyword>
<evidence type="ECO:0000313" key="2">
    <source>
        <dbReference type="EMBL" id="MBU9697913.1"/>
    </source>
</evidence>
<dbReference type="Gene3D" id="3.40.50.300">
    <property type="entry name" value="P-loop containing nucleotide triphosphate hydrolases"/>
    <property type="match status" value="1"/>
</dbReference>
<dbReference type="InterPro" id="IPR026634">
    <property type="entry name" value="TPST-like"/>
</dbReference>
<dbReference type="InterPro" id="IPR027417">
    <property type="entry name" value="P-loop_NTPase"/>
</dbReference>
<dbReference type="Pfam" id="PF13469">
    <property type="entry name" value="Sulfotransfer_3"/>
    <property type="match status" value="1"/>
</dbReference>
<organism evidence="2 3">
    <name type="scientific">Paragemmobacter amnigenus</name>
    <dbReference type="NCBI Taxonomy" id="2852097"/>
    <lineage>
        <taxon>Bacteria</taxon>
        <taxon>Pseudomonadati</taxon>
        <taxon>Pseudomonadota</taxon>
        <taxon>Alphaproteobacteria</taxon>
        <taxon>Rhodobacterales</taxon>
        <taxon>Paracoccaceae</taxon>
        <taxon>Paragemmobacter</taxon>
    </lineage>
</organism>
<dbReference type="PANTHER" id="PTHR12788">
    <property type="entry name" value="PROTEIN-TYROSINE SULFOTRANSFERASE 2"/>
    <property type="match status" value="1"/>
</dbReference>
<comment type="caution">
    <text evidence="2">The sequence shown here is derived from an EMBL/GenBank/DDBJ whole genome shotgun (WGS) entry which is preliminary data.</text>
</comment>
<evidence type="ECO:0000313" key="3">
    <source>
        <dbReference type="Proteomes" id="UP000731907"/>
    </source>
</evidence>